<gene>
    <name evidence="3" type="ORF">SAMN04488095_1487</name>
</gene>
<dbReference type="Gene3D" id="2.180.10.10">
    <property type="entry name" value="RHS repeat-associated core"/>
    <property type="match status" value="1"/>
</dbReference>
<dbReference type="PRINTS" id="PR00394">
    <property type="entry name" value="RHSPROTEIN"/>
</dbReference>
<dbReference type="InterPro" id="IPR022385">
    <property type="entry name" value="Rhs_assc_core"/>
</dbReference>
<dbReference type="Proteomes" id="UP000199110">
    <property type="component" value="Unassembled WGS sequence"/>
</dbReference>
<dbReference type="PANTHER" id="PTHR32305">
    <property type="match status" value="1"/>
</dbReference>
<proteinExistence type="predicted"/>
<dbReference type="InterPro" id="IPR056823">
    <property type="entry name" value="TEN-like_YD-shell"/>
</dbReference>
<dbReference type="NCBIfam" id="TIGR03696">
    <property type="entry name" value="Rhs_assc_core"/>
    <property type="match status" value="1"/>
</dbReference>
<keyword evidence="1" id="KW-0677">Repeat</keyword>
<feature type="domain" description="Teneurin-like YD-shell" evidence="2">
    <location>
        <begin position="3"/>
        <end position="89"/>
    </location>
</feature>
<sequence length="316" mass="34046">MDGTVVAVVEDEAVYQVRTDHIGRPVFATDMSGLVVWQAEYLPFGGVHVSTGDTLDLRFPGQWFQAESGLHQNWMRDYDPTTGRYMQADPLGLVDGASVYGYAGQSPQVNADPTGLCWNIHSNACKAINKAAFNATLASMNAYTAANAGYAVGMAASDGCITADEAMGVVSAAAFGAAGHGIGKLLGLAFKSPAIKAFLRDEAGALRVGLLNPKSSAQAAALATHFSDIARYGKAGFRQLANGRYRYYDDIKLARTPGTMVGSRGVLERDAITNQSRYWRETIDGFGRVRIVRPQLHPTDKTHYQFDELGSYIGKF</sequence>
<name>A0A1I3JZQ2_9RHOB</name>
<organism evidence="3 4">
    <name type="scientific">Jannaschia pohangensis</name>
    <dbReference type="NCBI Taxonomy" id="390807"/>
    <lineage>
        <taxon>Bacteria</taxon>
        <taxon>Pseudomonadati</taxon>
        <taxon>Pseudomonadota</taxon>
        <taxon>Alphaproteobacteria</taxon>
        <taxon>Rhodobacterales</taxon>
        <taxon>Roseobacteraceae</taxon>
        <taxon>Jannaschia</taxon>
    </lineage>
</organism>
<dbReference type="OrthoDB" id="7876417at2"/>
<dbReference type="AlphaFoldDB" id="A0A1I3JZQ2"/>
<evidence type="ECO:0000256" key="1">
    <source>
        <dbReference type="ARBA" id="ARBA00022737"/>
    </source>
</evidence>
<evidence type="ECO:0000313" key="4">
    <source>
        <dbReference type="Proteomes" id="UP000199110"/>
    </source>
</evidence>
<accession>A0A1I3JZQ2</accession>
<keyword evidence="4" id="KW-1185">Reference proteome</keyword>
<protein>
    <submittedName>
        <fullName evidence="3">RHS repeat-associated core domain-containing protein</fullName>
    </submittedName>
</protein>
<dbReference type="EMBL" id="FORA01000001">
    <property type="protein sequence ID" value="SFI65702.1"/>
    <property type="molecule type" value="Genomic_DNA"/>
</dbReference>
<dbReference type="InterPro" id="IPR050708">
    <property type="entry name" value="T6SS_VgrG/RHS"/>
</dbReference>
<evidence type="ECO:0000259" key="2">
    <source>
        <dbReference type="Pfam" id="PF25023"/>
    </source>
</evidence>
<dbReference type="PANTHER" id="PTHR32305:SF15">
    <property type="entry name" value="PROTEIN RHSA-RELATED"/>
    <property type="match status" value="1"/>
</dbReference>
<dbReference type="Pfam" id="PF25023">
    <property type="entry name" value="TEN_YD-shell"/>
    <property type="match status" value="1"/>
</dbReference>
<dbReference type="RefSeq" id="WP_092778496.1">
    <property type="nucleotide sequence ID" value="NZ_FORA01000001.1"/>
</dbReference>
<evidence type="ECO:0000313" key="3">
    <source>
        <dbReference type="EMBL" id="SFI65702.1"/>
    </source>
</evidence>
<reference evidence="3 4" key="1">
    <citation type="submission" date="2016-10" db="EMBL/GenBank/DDBJ databases">
        <authorList>
            <person name="de Groot N.N."/>
        </authorList>
    </citation>
    <scope>NUCLEOTIDE SEQUENCE [LARGE SCALE GENOMIC DNA]</scope>
    <source>
        <strain evidence="3 4">DSM 19073</strain>
    </source>
</reference>
<dbReference type="STRING" id="390807.SAMN04488095_1487"/>